<dbReference type="STRING" id="454171.CP488_02043"/>
<evidence type="ECO:0000256" key="1">
    <source>
        <dbReference type="ARBA" id="ARBA00022481"/>
    </source>
</evidence>
<reference evidence="4" key="1">
    <citation type="submission" date="2013-03" db="EMBL/GenBank/DDBJ databases">
        <title>Genome sequence of Chthonomonas calidirosea, the first sequenced genome from the Armatimonadetes phylum (formally candidate division OP10).</title>
        <authorList>
            <person name="Lee K.C.Y."/>
            <person name="Morgan X.C."/>
            <person name="Dunfield P.F."/>
            <person name="Tamas I."/>
            <person name="Houghton K.M."/>
            <person name="Vyssotski M."/>
            <person name="Ryan J.L.J."/>
            <person name="Lagutin K."/>
            <person name="McDonald I.R."/>
            <person name="Stott M.B."/>
        </authorList>
    </citation>
    <scope>NUCLEOTIDE SEQUENCE [LARGE SCALE GENOMIC DNA]</scope>
    <source>
        <strain evidence="4">DSM 23976 / ICMP 18418 / T49</strain>
    </source>
</reference>
<dbReference type="SUPFAM" id="SSF54523">
    <property type="entry name" value="Pili subunits"/>
    <property type="match status" value="1"/>
</dbReference>
<keyword evidence="4" id="KW-1185">Reference proteome</keyword>
<protein>
    <submittedName>
        <fullName evidence="3">Prepilin-type N-terminal cleavage/methylation domain</fullName>
    </submittedName>
</protein>
<dbReference type="InterPro" id="IPR045584">
    <property type="entry name" value="Pilin-like"/>
</dbReference>
<dbReference type="Proteomes" id="UP000014227">
    <property type="component" value="Chromosome I"/>
</dbReference>
<feature type="domain" description="DUF1559" evidence="2">
    <location>
        <begin position="33"/>
        <end position="96"/>
    </location>
</feature>
<name>S0EZJ4_CHTCT</name>
<dbReference type="eggNOG" id="COG2165">
    <property type="taxonomic scope" value="Bacteria"/>
</dbReference>
<dbReference type="AlphaFoldDB" id="S0EZJ4"/>
<dbReference type="PATRIC" id="fig|1303518.3.peg.2111"/>
<dbReference type="PRINTS" id="PR00813">
    <property type="entry name" value="BCTERIALGSPG"/>
</dbReference>
<dbReference type="InterPro" id="IPR012902">
    <property type="entry name" value="N_methyl_site"/>
</dbReference>
<dbReference type="Gene3D" id="3.30.700.10">
    <property type="entry name" value="Glycoprotein, Type 4 Pilin"/>
    <property type="match status" value="1"/>
</dbReference>
<dbReference type="NCBIfam" id="TIGR02532">
    <property type="entry name" value="IV_pilin_GFxxxE"/>
    <property type="match status" value="1"/>
</dbReference>
<dbReference type="GO" id="GO:0015628">
    <property type="term" value="P:protein secretion by the type II secretion system"/>
    <property type="evidence" value="ECO:0007669"/>
    <property type="project" value="InterPro"/>
</dbReference>
<dbReference type="InterPro" id="IPR000983">
    <property type="entry name" value="Bac_GSPG_pilin"/>
</dbReference>
<dbReference type="RefSeq" id="WP_016483377.1">
    <property type="nucleotide sequence ID" value="NC_021487.1"/>
</dbReference>
<keyword evidence="1" id="KW-0488">Methylation</keyword>
<evidence type="ECO:0000313" key="4">
    <source>
        <dbReference type="Proteomes" id="UP000014227"/>
    </source>
</evidence>
<organism evidence="3 4">
    <name type="scientific">Chthonomonas calidirosea (strain DSM 23976 / ICMP 18418 / T49)</name>
    <dbReference type="NCBI Taxonomy" id="1303518"/>
    <lineage>
        <taxon>Bacteria</taxon>
        <taxon>Bacillati</taxon>
        <taxon>Armatimonadota</taxon>
        <taxon>Chthonomonadia</taxon>
        <taxon>Chthonomonadales</taxon>
        <taxon>Chthonomonadaceae</taxon>
        <taxon>Chthonomonas</taxon>
    </lineage>
</organism>
<gene>
    <name evidence="3" type="ORF">CCALI_02046</name>
</gene>
<accession>S0EZJ4</accession>
<evidence type="ECO:0000313" key="3">
    <source>
        <dbReference type="EMBL" id="CCW35853.1"/>
    </source>
</evidence>
<dbReference type="PANTHER" id="PTHR30093">
    <property type="entry name" value="GENERAL SECRETION PATHWAY PROTEIN G"/>
    <property type="match status" value="1"/>
</dbReference>
<proteinExistence type="predicted"/>
<dbReference type="InterPro" id="IPR011453">
    <property type="entry name" value="DUF1559"/>
</dbReference>
<sequence>MKCLRKAFTLIELLVVIAIIAILAAILFPVFAQAREAARKATCISNLRQISTAVFMYAQDYDETPPETGWQGPCSSPTPNANGIYPLGDQYFSGVFSFPIATAPYIKNWQIFSCPSDPDKGGFNKYYSYCYEAQLLAVHMPNSYPGMRKDVNAFLRSFPLSYAGNYFLSSAYDPTLNPSGYRGGKMYSLAYYHCPSNVFFATDVGSRLLSNGVIFAGWYIAPGYDNDAAGQGRWPKGKRHALGRNWIFCDGHVKWFKDPPFLNPDGTPKTQGQVMWEYQHMGIYTYPEADSPDYTR</sequence>
<dbReference type="InParanoid" id="S0EZJ4"/>
<dbReference type="Pfam" id="PF07596">
    <property type="entry name" value="SBP_bac_10"/>
    <property type="match status" value="1"/>
</dbReference>
<dbReference type="KEGG" id="ccz:CCALI_02046"/>
<evidence type="ECO:0000259" key="2">
    <source>
        <dbReference type="Pfam" id="PF07596"/>
    </source>
</evidence>
<dbReference type="Pfam" id="PF07963">
    <property type="entry name" value="N_methyl"/>
    <property type="match status" value="1"/>
</dbReference>
<dbReference type="EMBL" id="HF951689">
    <property type="protein sequence ID" value="CCW35853.1"/>
    <property type="molecule type" value="Genomic_DNA"/>
</dbReference>
<dbReference type="GO" id="GO:0015627">
    <property type="term" value="C:type II protein secretion system complex"/>
    <property type="evidence" value="ECO:0007669"/>
    <property type="project" value="InterPro"/>
</dbReference>
<dbReference type="HOGENOM" id="CLU_041661_1_1_0"/>